<feature type="domain" description="4-fold beta flower" evidence="1">
    <location>
        <begin position="4"/>
        <end position="115"/>
    </location>
</feature>
<dbReference type="eggNOG" id="ENOG50332QC">
    <property type="taxonomic scope" value="Bacteria"/>
</dbReference>
<name>Q3KBC4_PSEPF</name>
<evidence type="ECO:0000259" key="1">
    <source>
        <dbReference type="Pfam" id="PF21784"/>
    </source>
</evidence>
<dbReference type="HOGENOM" id="CLU_148548_0_0_6"/>
<dbReference type="AlphaFoldDB" id="Q3KBC4"/>
<evidence type="ECO:0000313" key="3">
    <source>
        <dbReference type="Proteomes" id="UP000002704"/>
    </source>
</evidence>
<reference evidence="2 3" key="1">
    <citation type="journal article" date="2009" name="Genome Biol.">
        <title>Genomic and genetic analyses of diversity and plant interactions of Pseudomonas fluorescens.</title>
        <authorList>
            <person name="Silby M.W."/>
            <person name="Cerdeno-Tarraga A.M."/>
            <person name="Vernikos G.S."/>
            <person name="Giddens S.R."/>
            <person name="Jackson R.W."/>
            <person name="Preston G.M."/>
            <person name="Zhang X.X."/>
            <person name="Moon C.D."/>
            <person name="Gehrig S.M."/>
            <person name="Godfrey S.A."/>
            <person name="Knight C.G."/>
            <person name="Malone J.G."/>
            <person name="Robinson Z."/>
            <person name="Spiers A.J."/>
            <person name="Harris S."/>
            <person name="Challis G.L."/>
            <person name="Yaxley A.M."/>
            <person name="Harris D."/>
            <person name="Seeger K."/>
            <person name="Murphy L."/>
            <person name="Rutter S."/>
            <person name="Squares R."/>
            <person name="Quail M.A."/>
            <person name="Saunders E."/>
            <person name="Mavromatis K."/>
            <person name="Brettin T.S."/>
            <person name="Bentley S.D."/>
            <person name="Hothersall J."/>
            <person name="Stephens E."/>
            <person name="Thomas C.M."/>
            <person name="Parkhill J."/>
            <person name="Levy S.B."/>
            <person name="Rainey P.B."/>
            <person name="Thomson N.R."/>
        </authorList>
    </citation>
    <scope>NUCLEOTIDE SEQUENCE [LARGE SCALE GENOMIC DNA]</scope>
    <source>
        <strain evidence="2 3">Pf0-1</strain>
    </source>
</reference>
<protein>
    <recommendedName>
        <fullName evidence="1">4-fold beta flower domain-containing protein</fullName>
    </recommendedName>
</protein>
<dbReference type="KEGG" id="pfo:Pfl01_3192"/>
<dbReference type="InterPro" id="IPR048911">
    <property type="entry name" value="Bflower"/>
</dbReference>
<evidence type="ECO:0000313" key="2">
    <source>
        <dbReference type="EMBL" id="ABA74930.1"/>
    </source>
</evidence>
<gene>
    <name evidence="2" type="ordered locus">Pfl01_3192</name>
</gene>
<organism evidence="2 3">
    <name type="scientific">Pseudomonas fluorescens (strain Pf0-1)</name>
    <dbReference type="NCBI Taxonomy" id="205922"/>
    <lineage>
        <taxon>Bacteria</taxon>
        <taxon>Pseudomonadati</taxon>
        <taxon>Pseudomonadota</taxon>
        <taxon>Gammaproteobacteria</taxon>
        <taxon>Pseudomonadales</taxon>
        <taxon>Pseudomonadaceae</taxon>
        <taxon>Pseudomonas</taxon>
    </lineage>
</organism>
<dbReference type="Proteomes" id="UP000002704">
    <property type="component" value="Chromosome"/>
</dbReference>
<dbReference type="EMBL" id="CP000094">
    <property type="protein sequence ID" value="ABA74930.1"/>
    <property type="molecule type" value="Genomic_DNA"/>
</dbReference>
<dbReference type="RefSeq" id="WP_011334574.1">
    <property type="nucleotide sequence ID" value="NC_007492.2"/>
</dbReference>
<accession>Q3KBC4</accession>
<dbReference type="Pfam" id="PF21784">
    <property type="entry name" value="Bflower"/>
    <property type="match status" value="1"/>
</dbReference>
<sequence>MEITLYDSAGHPVAYIADDGDKSIYLWKGHAVAYISEEKIYGWNGKHLGWFVNGVLFDLRGHRVGSIGEKCPRALYAQPVKFAKFAKYAKYARFAAFAKSALSTGYSNEPLEVFLKGGAVGNI</sequence>
<proteinExistence type="predicted"/>